<dbReference type="STRING" id="278944.A0A4Z1ICW1"/>
<proteinExistence type="predicted"/>
<feature type="region of interest" description="Disordered" evidence="1">
    <location>
        <begin position="118"/>
        <end position="144"/>
    </location>
</feature>
<name>A0A4Z1ICW1_9HELO</name>
<dbReference type="Proteomes" id="UP000297452">
    <property type="component" value="Unassembled WGS sequence"/>
</dbReference>
<feature type="compositionally biased region" description="Basic residues" evidence="1">
    <location>
        <begin position="268"/>
        <end position="279"/>
    </location>
</feature>
<reference evidence="2 3" key="1">
    <citation type="submission" date="2017-12" db="EMBL/GenBank/DDBJ databases">
        <title>Comparative genomics of Botrytis spp.</title>
        <authorList>
            <person name="Valero-Jimenez C.A."/>
            <person name="Tapia P."/>
            <person name="Veloso J."/>
            <person name="Silva-Moreno E."/>
            <person name="Staats M."/>
            <person name="Valdes J.H."/>
            <person name="Van Kan J.A.L."/>
        </authorList>
    </citation>
    <scope>NUCLEOTIDE SEQUENCE [LARGE SCALE GENOMIC DNA]</scope>
    <source>
        <strain evidence="2 3">MUCL2120</strain>
    </source>
</reference>
<evidence type="ECO:0000313" key="2">
    <source>
        <dbReference type="EMBL" id="TGO57402.1"/>
    </source>
</evidence>
<gene>
    <name evidence="2" type="ORF">BOTNAR_0202g00060</name>
</gene>
<dbReference type="Pfam" id="PF12511">
    <property type="entry name" value="DUF3716"/>
    <property type="match status" value="1"/>
</dbReference>
<protein>
    <submittedName>
        <fullName evidence="2">Uncharacterized protein</fullName>
    </submittedName>
</protein>
<dbReference type="OrthoDB" id="4338738at2759"/>
<evidence type="ECO:0000313" key="3">
    <source>
        <dbReference type="Proteomes" id="UP000297452"/>
    </source>
</evidence>
<feature type="compositionally biased region" description="Polar residues" evidence="1">
    <location>
        <begin position="118"/>
        <end position="131"/>
    </location>
</feature>
<dbReference type="AlphaFoldDB" id="A0A4Z1ICW1"/>
<sequence>MPYHRDNASIPATSSTPSNAPYEYYGLTYKRWCDYNYPQGPLDIINAQVAVPTDVLEPTRAGPLPFPPVMSPGWSNDPQNTPQYLSLPPYLQIPIDPAMCDDIDEPMVLSNSRPVAAQLQAQASGPSSSRLSAAATRPAEDAAPVGTNVEEKLDPIRVALMARLTREARTATLPLDVPHHKQLDILRDMPLRRQLSLREADDFFHRSRPDYWDATAGYLVGEVAPEPCSYCKAGNGRFAECIVVPPQSGSDRQLFGGKWDDRTDRERKKGKKRTHKRDD</sequence>
<feature type="compositionally biased region" description="Basic and acidic residues" evidence="1">
    <location>
        <begin position="258"/>
        <end position="267"/>
    </location>
</feature>
<feature type="region of interest" description="Disordered" evidence="1">
    <location>
        <begin position="247"/>
        <end position="279"/>
    </location>
</feature>
<organism evidence="2 3">
    <name type="scientific">Botryotinia narcissicola</name>
    <dbReference type="NCBI Taxonomy" id="278944"/>
    <lineage>
        <taxon>Eukaryota</taxon>
        <taxon>Fungi</taxon>
        <taxon>Dikarya</taxon>
        <taxon>Ascomycota</taxon>
        <taxon>Pezizomycotina</taxon>
        <taxon>Leotiomycetes</taxon>
        <taxon>Helotiales</taxon>
        <taxon>Sclerotiniaceae</taxon>
        <taxon>Botryotinia</taxon>
    </lineage>
</organism>
<dbReference type="EMBL" id="PQXJ01000202">
    <property type="protein sequence ID" value="TGO57402.1"/>
    <property type="molecule type" value="Genomic_DNA"/>
</dbReference>
<dbReference type="InterPro" id="IPR022190">
    <property type="entry name" value="DUF3716"/>
</dbReference>
<keyword evidence="3" id="KW-1185">Reference proteome</keyword>
<feature type="compositionally biased region" description="Low complexity" evidence="1">
    <location>
        <begin position="133"/>
        <end position="143"/>
    </location>
</feature>
<comment type="caution">
    <text evidence="2">The sequence shown here is derived from an EMBL/GenBank/DDBJ whole genome shotgun (WGS) entry which is preliminary data.</text>
</comment>
<accession>A0A4Z1ICW1</accession>
<evidence type="ECO:0000256" key="1">
    <source>
        <dbReference type="SAM" id="MobiDB-lite"/>
    </source>
</evidence>